<dbReference type="Proteomes" id="UP000653305">
    <property type="component" value="Unassembled WGS sequence"/>
</dbReference>
<dbReference type="GO" id="GO:0046982">
    <property type="term" value="F:protein heterodimerization activity"/>
    <property type="evidence" value="ECO:0007669"/>
    <property type="project" value="UniProtKB-ARBA"/>
</dbReference>
<comment type="caution">
    <text evidence="8">The sequence shown here is derived from an EMBL/GenBank/DDBJ whole genome shotgun (WGS) entry which is preliminary data.</text>
</comment>
<evidence type="ECO:0000259" key="7">
    <source>
        <dbReference type="SMART" id="SM00338"/>
    </source>
</evidence>
<dbReference type="PANTHER" id="PTHR45764">
    <property type="entry name" value="BZIP TRANSCRIPTION FACTOR 44"/>
    <property type="match status" value="1"/>
</dbReference>
<evidence type="ECO:0000256" key="6">
    <source>
        <dbReference type="SAM" id="Coils"/>
    </source>
</evidence>
<evidence type="ECO:0000256" key="4">
    <source>
        <dbReference type="ARBA" id="ARBA00023163"/>
    </source>
</evidence>
<dbReference type="Gene3D" id="1.20.5.170">
    <property type="match status" value="1"/>
</dbReference>
<keyword evidence="6" id="KW-0175">Coiled coil</keyword>
<organism evidence="8 9">
    <name type="scientific">Phtheirospermum japonicum</name>
    <dbReference type="NCBI Taxonomy" id="374723"/>
    <lineage>
        <taxon>Eukaryota</taxon>
        <taxon>Viridiplantae</taxon>
        <taxon>Streptophyta</taxon>
        <taxon>Embryophyta</taxon>
        <taxon>Tracheophyta</taxon>
        <taxon>Spermatophyta</taxon>
        <taxon>Magnoliopsida</taxon>
        <taxon>eudicotyledons</taxon>
        <taxon>Gunneridae</taxon>
        <taxon>Pentapetalae</taxon>
        <taxon>asterids</taxon>
        <taxon>lamiids</taxon>
        <taxon>Lamiales</taxon>
        <taxon>Orobanchaceae</taxon>
        <taxon>Orobanchaceae incertae sedis</taxon>
        <taxon>Phtheirospermum</taxon>
    </lineage>
</organism>
<dbReference type="GO" id="GO:0045893">
    <property type="term" value="P:positive regulation of DNA-templated transcription"/>
    <property type="evidence" value="ECO:0007669"/>
    <property type="project" value="TreeGrafter"/>
</dbReference>
<keyword evidence="3" id="KW-0238">DNA-binding</keyword>
<gene>
    <name evidence="8" type="ORF">PHJA_001079600</name>
</gene>
<dbReference type="InterPro" id="IPR004827">
    <property type="entry name" value="bZIP"/>
</dbReference>
<accession>A0A830BTG3</accession>
<evidence type="ECO:0000256" key="1">
    <source>
        <dbReference type="ARBA" id="ARBA00004123"/>
    </source>
</evidence>
<proteinExistence type="predicted"/>
<evidence type="ECO:0000256" key="5">
    <source>
        <dbReference type="ARBA" id="ARBA00023242"/>
    </source>
</evidence>
<evidence type="ECO:0000256" key="3">
    <source>
        <dbReference type="ARBA" id="ARBA00023125"/>
    </source>
</evidence>
<dbReference type="CDD" id="cd14702">
    <property type="entry name" value="bZIP_plant_GBF1"/>
    <property type="match status" value="1"/>
</dbReference>
<keyword evidence="4" id="KW-0804">Transcription</keyword>
<dbReference type="GO" id="GO:0003700">
    <property type="term" value="F:DNA-binding transcription factor activity"/>
    <property type="evidence" value="ECO:0007669"/>
    <property type="project" value="InterPro"/>
</dbReference>
<dbReference type="GO" id="GO:0000976">
    <property type="term" value="F:transcription cis-regulatory region binding"/>
    <property type="evidence" value="ECO:0007669"/>
    <property type="project" value="TreeGrafter"/>
</dbReference>
<dbReference type="PANTHER" id="PTHR45764:SF76">
    <property type="entry name" value="OS02G0132500 PROTEIN"/>
    <property type="match status" value="1"/>
</dbReference>
<dbReference type="SMART" id="SM00338">
    <property type="entry name" value="BRLZ"/>
    <property type="match status" value="1"/>
</dbReference>
<feature type="domain" description="BZIP" evidence="7">
    <location>
        <begin position="35"/>
        <end position="90"/>
    </location>
</feature>
<evidence type="ECO:0000256" key="2">
    <source>
        <dbReference type="ARBA" id="ARBA00023015"/>
    </source>
</evidence>
<feature type="non-terminal residue" evidence="8">
    <location>
        <position position="1"/>
    </location>
</feature>
<protein>
    <submittedName>
        <fullName evidence="8">Ocs element-binding factor 1</fullName>
    </submittedName>
</protein>
<dbReference type="GO" id="GO:0005634">
    <property type="term" value="C:nucleus"/>
    <property type="evidence" value="ECO:0007669"/>
    <property type="project" value="UniProtKB-SubCell"/>
</dbReference>
<evidence type="ECO:0000313" key="9">
    <source>
        <dbReference type="Proteomes" id="UP000653305"/>
    </source>
</evidence>
<comment type="subcellular location">
    <subcellularLocation>
        <location evidence="1">Nucleus</location>
    </subcellularLocation>
</comment>
<name>A0A830BTG3_9LAMI</name>
<dbReference type="OrthoDB" id="551672at2759"/>
<keyword evidence="5" id="KW-0539">Nucleus</keyword>
<sequence>NGLIKWGVIIFIGAAKFGLQRRFVTGDGPKGVQENDLEPRVARWSRLRKKNHLDGLMARVAELRNENQQILTGLNATTQNYMSVESDNAILRAQMAELSHRLQSLDEIVSFVSTGSGNGNGNGGFMAHPEPLAYGMADLMAGFGNSYWNCLSQPIMMAILASALANHGFFF</sequence>
<evidence type="ECO:0000313" key="8">
    <source>
        <dbReference type="EMBL" id="GFP89359.1"/>
    </source>
</evidence>
<reference evidence="8" key="1">
    <citation type="submission" date="2020-07" db="EMBL/GenBank/DDBJ databases">
        <title>Ethylene signaling mediates host invasion by parasitic plants.</title>
        <authorList>
            <person name="Yoshida S."/>
        </authorList>
    </citation>
    <scope>NUCLEOTIDE SEQUENCE</scope>
    <source>
        <strain evidence="8">Okayama</strain>
    </source>
</reference>
<keyword evidence="2" id="KW-0805">Transcription regulation</keyword>
<dbReference type="AlphaFoldDB" id="A0A830BTG3"/>
<keyword evidence="9" id="KW-1185">Reference proteome</keyword>
<dbReference type="EMBL" id="BMAC01000187">
    <property type="protein sequence ID" value="GFP89359.1"/>
    <property type="molecule type" value="Genomic_DNA"/>
</dbReference>
<feature type="coiled-coil region" evidence="6">
    <location>
        <begin position="46"/>
        <end position="108"/>
    </location>
</feature>
<dbReference type="InterPro" id="IPR045314">
    <property type="entry name" value="bZIP_plant_GBF1"/>
</dbReference>